<dbReference type="VEuPathDB" id="PiroplasmaDB:TOT_020001097"/>
<dbReference type="RefSeq" id="XP_009690951.1">
    <property type="nucleotide sequence ID" value="XM_009692656.1"/>
</dbReference>
<feature type="transmembrane region" description="Helical" evidence="1">
    <location>
        <begin position="97"/>
        <end position="120"/>
    </location>
</feature>
<keyword evidence="1" id="KW-1133">Transmembrane helix</keyword>
<evidence type="ECO:0000313" key="3">
    <source>
        <dbReference type="Proteomes" id="UP000003786"/>
    </source>
</evidence>
<gene>
    <name evidence="2" type="ORF">TOT_020001097</name>
</gene>
<dbReference type="EMBL" id="AP011947">
    <property type="protein sequence ID" value="BAM40650.1"/>
    <property type="molecule type" value="Genomic_DNA"/>
</dbReference>
<dbReference type="AlphaFoldDB" id="J4D894"/>
<sequence length="183" mass="20126">MRMLKGPRGGGPCPLLMSSMGRGFRILAFGHLFLVLLTIALVSSAAAFDLHCAPLISTLPHAVISGISSIVITVFYLVTSFKALGTEVEWMIRTTTAVSIALMDIAFSCWGFFLLERAAFKIFKAFKNELQIEPKCLQTISILFLVASFIILFVHIVISGILAQTHRCFSDLFCHVSEADETH</sequence>
<keyword evidence="1" id="KW-0472">Membrane</keyword>
<evidence type="ECO:0008006" key="4">
    <source>
        <dbReference type="Google" id="ProtNLM"/>
    </source>
</evidence>
<dbReference type="eggNOG" id="ENOG502SVE5">
    <property type="taxonomic scope" value="Eukaryota"/>
</dbReference>
<accession>J4D894</accession>
<feature type="transmembrane region" description="Helical" evidence="1">
    <location>
        <begin position="140"/>
        <end position="163"/>
    </location>
</feature>
<dbReference type="OrthoDB" id="365936at2759"/>
<dbReference type="Proteomes" id="UP000003786">
    <property type="component" value="Chromosome 2"/>
</dbReference>
<reference evidence="2 3" key="1">
    <citation type="journal article" date="2012" name="MBio">
        <title>Comparative genome analysis of three eukaryotic parasites with differing abilities to transform leukocytes reveals key mediators of Theileria-induced leukocyte transformation.</title>
        <authorList>
            <person name="Hayashida K."/>
            <person name="Hara Y."/>
            <person name="Abe T."/>
            <person name="Yamasaki C."/>
            <person name="Toyoda A."/>
            <person name="Kosuge T."/>
            <person name="Suzuki Y."/>
            <person name="Sato Y."/>
            <person name="Kawashima S."/>
            <person name="Katayama T."/>
            <person name="Wakaguri H."/>
            <person name="Inoue N."/>
            <person name="Homma K."/>
            <person name="Tada-Umezaki M."/>
            <person name="Yagi Y."/>
            <person name="Fujii Y."/>
            <person name="Habara T."/>
            <person name="Kanehisa M."/>
            <person name="Watanabe H."/>
            <person name="Ito K."/>
            <person name="Gojobori T."/>
            <person name="Sugawara H."/>
            <person name="Imanishi T."/>
            <person name="Weir W."/>
            <person name="Gardner M."/>
            <person name="Pain A."/>
            <person name="Shiels B."/>
            <person name="Hattori M."/>
            <person name="Nene V."/>
            <person name="Sugimoto C."/>
        </authorList>
    </citation>
    <scope>NUCLEOTIDE SEQUENCE [LARGE SCALE GENOMIC DNA]</scope>
    <source>
        <strain evidence="2 3">Shintoku</strain>
    </source>
</reference>
<evidence type="ECO:0000313" key="2">
    <source>
        <dbReference type="EMBL" id="BAM40650.1"/>
    </source>
</evidence>
<proteinExistence type="predicted"/>
<dbReference type="OMA" id="REWGTEN"/>
<keyword evidence="1" id="KW-0812">Transmembrane</keyword>
<name>J4D894_THEOR</name>
<organism evidence="2 3">
    <name type="scientific">Theileria orientalis strain Shintoku</name>
    <dbReference type="NCBI Taxonomy" id="869250"/>
    <lineage>
        <taxon>Eukaryota</taxon>
        <taxon>Sar</taxon>
        <taxon>Alveolata</taxon>
        <taxon>Apicomplexa</taxon>
        <taxon>Aconoidasida</taxon>
        <taxon>Piroplasmida</taxon>
        <taxon>Theileriidae</taxon>
        <taxon>Theileria</taxon>
    </lineage>
</organism>
<feature type="transmembrane region" description="Helical" evidence="1">
    <location>
        <begin position="63"/>
        <end position="85"/>
    </location>
</feature>
<evidence type="ECO:0000256" key="1">
    <source>
        <dbReference type="SAM" id="Phobius"/>
    </source>
</evidence>
<protein>
    <recommendedName>
        <fullName evidence="4">MARVEL domain-containing protein</fullName>
    </recommendedName>
</protein>
<dbReference type="GeneID" id="20715188"/>
<dbReference type="KEGG" id="tot:TOT_020001097"/>
<keyword evidence="3" id="KW-1185">Reference proteome</keyword>